<name>A0ABQ2F0D1_9ACTN</name>
<sequence>MKASLVTVILRNSGDNPALGSEAEFNFSSITEVGCPYGAGGTQVKARYDIKVPVEAQAPLKQVRKMKYTPSAPRAGASGLHGWTGIGRHRCAAPGLHVHDHPSSR</sequence>
<keyword evidence="2" id="KW-1185">Reference proteome</keyword>
<evidence type="ECO:0008006" key="3">
    <source>
        <dbReference type="Google" id="ProtNLM"/>
    </source>
</evidence>
<comment type="caution">
    <text evidence="1">The sequence shown here is derived from an EMBL/GenBank/DDBJ whole genome shotgun (WGS) entry which is preliminary data.</text>
</comment>
<evidence type="ECO:0000313" key="2">
    <source>
        <dbReference type="Proteomes" id="UP000660265"/>
    </source>
</evidence>
<protein>
    <recommendedName>
        <fullName evidence="3">DUF11 domain-containing protein</fullName>
    </recommendedName>
</protein>
<reference evidence="2" key="1">
    <citation type="journal article" date="2019" name="Int. J. Syst. Evol. Microbiol.">
        <title>The Global Catalogue of Microorganisms (GCM) 10K type strain sequencing project: providing services to taxonomists for standard genome sequencing and annotation.</title>
        <authorList>
            <consortium name="The Broad Institute Genomics Platform"/>
            <consortium name="The Broad Institute Genome Sequencing Center for Infectious Disease"/>
            <person name="Wu L."/>
            <person name="Ma J."/>
        </authorList>
    </citation>
    <scope>NUCLEOTIDE SEQUENCE [LARGE SCALE GENOMIC DNA]</scope>
    <source>
        <strain evidence="2">CGMCC 4.7275</strain>
    </source>
</reference>
<proteinExistence type="predicted"/>
<dbReference type="Proteomes" id="UP000660265">
    <property type="component" value="Unassembled WGS sequence"/>
</dbReference>
<dbReference type="EMBL" id="BMMV01000044">
    <property type="protein sequence ID" value="GGK30857.1"/>
    <property type="molecule type" value="Genomic_DNA"/>
</dbReference>
<organism evidence="1 2">
    <name type="scientific">Streptomyces camponoticapitis</name>
    <dbReference type="NCBI Taxonomy" id="1616125"/>
    <lineage>
        <taxon>Bacteria</taxon>
        <taxon>Bacillati</taxon>
        <taxon>Actinomycetota</taxon>
        <taxon>Actinomycetes</taxon>
        <taxon>Kitasatosporales</taxon>
        <taxon>Streptomycetaceae</taxon>
        <taxon>Streptomyces</taxon>
    </lineage>
</organism>
<gene>
    <name evidence="1" type="ORF">GCM10011583_73440</name>
</gene>
<accession>A0ABQ2F0D1</accession>
<evidence type="ECO:0000313" key="1">
    <source>
        <dbReference type="EMBL" id="GGK30857.1"/>
    </source>
</evidence>